<reference evidence="10" key="1">
    <citation type="submission" date="2025-08" db="UniProtKB">
        <authorList>
            <consortium name="Ensembl"/>
        </authorList>
    </citation>
    <scope>IDENTIFICATION</scope>
</reference>
<feature type="region of interest" description="Disordered" evidence="8">
    <location>
        <begin position="500"/>
        <end position="519"/>
    </location>
</feature>
<comment type="subunit">
    <text evidence="6">Associates with pre-60S ribosomal particles. Interacts with MINAS-60 (product of an alternative open reading frame of RBM10).</text>
</comment>
<dbReference type="InterPro" id="IPR041623">
    <property type="entry name" value="NOG1_N"/>
</dbReference>
<evidence type="ECO:0000313" key="10">
    <source>
        <dbReference type="Ensembl" id="ENSPKIP00000032075.1"/>
    </source>
</evidence>
<name>A0A3B3SP42_9TELE</name>
<evidence type="ECO:0000256" key="7">
    <source>
        <dbReference type="PIRNR" id="PIRNR038919"/>
    </source>
</evidence>
<dbReference type="Gene3D" id="3.40.50.300">
    <property type="entry name" value="P-loop containing nucleotide triphosphate hydrolases"/>
    <property type="match status" value="1"/>
</dbReference>
<dbReference type="InterPro" id="IPR010674">
    <property type="entry name" value="NOG1_Rossman_fold_dom"/>
</dbReference>
<dbReference type="InterPro" id="IPR024926">
    <property type="entry name" value="NOG1"/>
</dbReference>
<dbReference type="InterPro" id="IPR005225">
    <property type="entry name" value="Small_GTP-bd"/>
</dbReference>
<comment type="function">
    <text evidence="7">Involved in the biogenesis of the 60S ribosomal subunit.</text>
</comment>
<dbReference type="STRING" id="1676925.ENSPKIP00000032075"/>
<evidence type="ECO:0000256" key="4">
    <source>
        <dbReference type="ARBA" id="ARBA00023134"/>
    </source>
</evidence>
<dbReference type="PIRSF" id="PIRSF038919">
    <property type="entry name" value="NOG1"/>
    <property type="match status" value="1"/>
</dbReference>
<evidence type="ECO:0000259" key="9">
    <source>
        <dbReference type="PROSITE" id="PS51710"/>
    </source>
</evidence>
<evidence type="ECO:0000256" key="8">
    <source>
        <dbReference type="SAM" id="MobiDB-lite"/>
    </source>
</evidence>
<keyword evidence="5 7" id="KW-0539">Nucleus</keyword>
<dbReference type="NCBIfam" id="TIGR00231">
    <property type="entry name" value="small_GTP"/>
    <property type="match status" value="1"/>
</dbReference>
<dbReference type="KEGG" id="pki:111840233"/>
<evidence type="ECO:0000256" key="5">
    <source>
        <dbReference type="ARBA" id="ARBA00023242"/>
    </source>
</evidence>
<keyword evidence="3" id="KW-0547">Nucleotide-binding</keyword>
<dbReference type="InterPro" id="IPR031167">
    <property type="entry name" value="G_OBG"/>
</dbReference>
<dbReference type="Gene3D" id="1.20.120.1190">
    <property type="match status" value="1"/>
</dbReference>
<dbReference type="FunFam" id="3.40.50.300:FF:000496">
    <property type="entry name" value="Nucleolar GTP-binding protein 1"/>
    <property type="match status" value="1"/>
</dbReference>
<dbReference type="CTD" id="23560"/>
<dbReference type="PANTHER" id="PTHR45759">
    <property type="entry name" value="NUCLEOLAR GTP-BINDING PROTEIN 1"/>
    <property type="match status" value="1"/>
</dbReference>
<proteinExistence type="inferred from homology"/>
<protein>
    <recommendedName>
        <fullName evidence="7">Nucleolar GTP-binding protein 1</fullName>
    </recommendedName>
</protein>
<dbReference type="Pfam" id="PF06858">
    <property type="entry name" value="NOG1"/>
    <property type="match status" value="1"/>
</dbReference>
<feature type="compositionally biased region" description="Basic and acidic residues" evidence="8">
    <location>
        <begin position="525"/>
        <end position="538"/>
    </location>
</feature>
<keyword evidence="4" id="KW-0342">GTP-binding</keyword>
<dbReference type="FunFam" id="1.20.120.1190:FF:000001">
    <property type="entry name" value="Nucleolar GTP-binding protein 1"/>
    <property type="match status" value="1"/>
</dbReference>
<dbReference type="PROSITE" id="PS51710">
    <property type="entry name" value="G_OBG"/>
    <property type="match status" value="1"/>
</dbReference>
<keyword evidence="11" id="KW-1185">Reference proteome</keyword>
<dbReference type="InterPro" id="IPR027417">
    <property type="entry name" value="P-loop_NTPase"/>
</dbReference>
<dbReference type="Pfam" id="PF17835">
    <property type="entry name" value="NOG1_N"/>
    <property type="match status" value="1"/>
</dbReference>
<feature type="region of interest" description="Disordered" evidence="8">
    <location>
        <begin position="525"/>
        <end position="634"/>
    </location>
</feature>
<dbReference type="GO" id="GO:0042254">
    <property type="term" value="P:ribosome biogenesis"/>
    <property type="evidence" value="ECO:0007669"/>
    <property type="project" value="UniProtKB-KW"/>
</dbReference>
<feature type="domain" description="OBG-type G" evidence="9">
    <location>
        <begin position="169"/>
        <end position="340"/>
    </location>
</feature>
<feature type="compositionally biased region" description="Basic and acidic residues" evidence="8">
    <location>
        <begin position="573"/>
        <end position="585"/>
    </location>
</feature>
<dbReference type="InterPro" id="IPR012973">
    <property type="entry name" value="NOG_C"/>
</dbReference>
<feature type="compositionally biased region" description="Basic residues" evidence="8">
    <location>
        <begin position="544"/>
        <end position="555"/>
    </location>
</feature>
<dbReference type="InterPro" id="IPR006073">
    <property type="entry name" value="GTP-bd"/>
</dbReference>
<dbReference type="GO" id="GO:0005525">
    <property type="term" value="F:GTP binding"/>
    <property type="evidence" value="ECO:0007669"/>
    <property type="project" value="UniProtKB-KW"/>
</dbReference>
<organism evidence="10 11">
    <name type="scientific">Paramormyrops kingsleyae</name>
    <dbReference type="NCBI Taxonomy" id="1676925"/>
    <lineage>
        <taxon>Eukaryota</taxon>
        <taxon>Metazoa</taxon>
        <taxon>Chordata</taxon>
        <taxon>Craniata</taxon>
        <taxon>Vertebrata</taxon>
        <taxon>Euteleostomi</taxon>
        <taxon>Actinopterygii</taxon>
        <taxon>Neopterygii</taxon>
        <taxon>Teleostei</taxon>
        <taxon>Osteoglossocephala</taxon>
        <taxon>Osteoglossomorpha</taxon>
        <taxon>Osteoglossiformes</taxon>
        <taxon>Mormyridae</taxon>
        <taxon>Paramormyrops</taxon>
    </lineage>
</organism>
<dbReference type="GO" id="GO:0005730">
    <property type="term" value="C:nucleolus"/>
    <property type="evidence" value="ECO:0007669"/>
    <property type="project" value="UniProtKB-SubCell"/>
</dbReference>
<sequence length="634" mass="73856">MALYNFKKIMVVPTAKDFIDLTLSKTQRKTPTVVHKHYQIHRIRHFYMRKVKFTQQNYHDRLSQILTDFPKLDDVHPFYADLMNVLYDKDHYKLALGQINIAKNLIDNVAKDYVRLMKYGDSLYRCKQLKRAALGRMCTIMKRQKQSLEYLEQVRQHLSRLPTIDPNTRTLLLCGYPNVGKSSFINKVTRADVEVQPYAFTTKSLFVGHMDYKYLRWQVVDTPGILDHPLEERNTIEMQAITALAHLRSAVLYVMDVSEQCGHNLEQQLKLFENIRPLFANKPLTIVANKCDVKKITELSEENQKIFSDLVADGIPVIETSTLTEEGVMQVKTEACDRLLAHRVDTKMKGKKVHDVLNRLHLAMPAKRDEKDRPPFIPEGALTRRKAMEVDAPKRKLERDLEVELGDDYVLDLQKYWDLMNKDEKSDKIPEVWEGHNIADYIDPEIMKHLVELEKEEELKVQAGEYDSDEESEDDEMKEIRQLAKQIKEKKKLKFMQSIEKDVHGPRMPRTAKKVERKTLEKEMSDLGLEMEAKDDSHYVAQARRSRSTTRKRKREPSAPPLSRTRSQSASRPPRDASGVRDAKMLKKVKMMMKNSQKDMNRMGKKGEADRHVFDLKPKHLLAGKRKSGSTDRR</sequence>
<dbReference type="Pfam" id="PF08155">
    <property type="entry name" value="NOGCT"/>
    <property type="match status" value="1"/>
</dbReference>
<accession>A0A3B3SP42</accession>
<dbReference type="OrthoDB" id="415015at2759"/>
<feature type="compositionally biased region" description="Basic residues" evidence="8">
    <location>
        <begin position="619"/>
        <end position="628"/>
    </location>
</feature>
<evidence type="ECO:0000256" key="6">
    <source>
        <dbReference type="ARBA" id="ARBA00064995"/>
    </source>
</evidence>
<dbReference type="Proteomes" id="UP000261540">
    <property type="component" value="Unplaced"/>
</dbReference>
<dbReference type="GeneTree" id="ENSGT00390000018475"/>
<dbReference type="AlphaFoldDB" id="A0A3B3SP42"/>
<keyword evidence="2 7" id="KW-0690">Ribosome biogenesis</keyword>
<dbReference type="PRINTS" id="PR00326">
    <property type="entry name" value="GTP1OBG"/>
</dbReference>
<comment type="similarity">
    <text evidence="7">Belongs to the TRAFAC class OBG-HflX-like GTPase superfamily. OBG GTPase family. NOG subfamily.</text>
</comment>
<dbReference type="SUPFAM" id="SSF52540">
    <property type="entry name" value="P-loop containing nucleoside triphosphate hydrolases"/>
    <property type="match status" value="1"/>
</dbReference>
<dbReference type="Ensembl" id="ENSPKIT00000012934.1">
    <property type="protein sequence ID" value="ENSPKIP00000032075.1"/>
    <property type="gene ID" value="ENSPKIG00000012301.1"/>
</dbReference>
<comment type="subcellular location">
    <subcellularLocation>
        <location evidence="1 7">Nucleus</location>
        <location evidence="1 7">Nucleolus</location>
    </subcellularLocation>
</comment>
<feature type="compositionally biased region" description="Basic and acidic residues" evidence="8">
    <location>
        <begin position="596"/>
        <end position="618"/>
    </location>
</feature>
<evidence type="ECO:0000313" key="11">
    <source>
        <dbReference type="Proteomes" id="UP000261540"/>
    </source>
</evidence>
<reference evidence="10" key="2">
    <citation type="submission" date="2025-09" db="UniProtKB">
        <authorList>
            <consortium name="Ensembl"/>
        </authorList>
    </citation>
    <scope>IDENTIFICATION</scope>
</reference>
<evidence type="ECO:0000256" key="3">
    <source>
        <dbReference type="ARBA" id="ARBA00022741"/>
    </source>
</evidence>
<evidence type="ECO:0000256" key="2">
    <source>
        <dbReference type="ARBA" id="ARBA00022517"/>
    </source>
</evidence>
<dbReference type="CDD" id="cd01897">
    <property type="entry name" value="NOG"/>
    <property type="match status" value="1"/>
</dbReference>
<evidence type="ECO:0000256" key="1">
    <source>
        <dbReference type="ARBA" id="ARBA00004604"/>
    </source>
</evidence>